<dbReference type="PROSITE" id="PS50222">
    <property type="entry name" value="EF_HAND_2"/>
    <property type="match status" value="2"/>
</dbReference>
<proteinExistence type="predicted"/>
<evidence type="ECO:0000256" key="1">
    <source>
        <dbReference type="ARBA" id="ARBA00022837"/>
    </source>
</evidence>
<dbReference type="PROSITE" id="PS00018">
    <property type="entry name" value="EF_HAND_1"/>
    <property type="match status" value="1"/>
</dbReference>
<dbReference type="SUPFAM" id="SSF47473">
    <property type="entry name" value="EF-hand"/>
    <property type="match status" value="1"/>
</dbReference>
<dbReference type="EMBL" id="VEPZ02000878">
    <property type="protein sequence ID" value="KAE8713417.1"/>
    <property type="molecule type" value="Genomic_DNA"/>
</dbReference>
<gene>
    <name evidence="3" type="ORF">F3Y22_tig00110210pilonHSYRG00093</name>
</gene>
<evidence type="ECO:0000313" key="4">
    <source>
        <dbReference type="Proteomes" id="UP000436088"/>
    </source>
</evidence>
<evidence type="ECO:0000259" key="2">
    <source>
        <dbReference type="PROSITE" id="PS50222"/>
    </source>
</evidence>
<dbReference type="AlphaFoldDB" id="A0A6A3BBK9"/>
<evidence type="ECO:0000313" key="3">
    <source>
        <dbReference type="EMBL" id="KAE8713417.1"/>
    </source>
</evidence>
<feature type="domain" description="EF-hand" evidence="2">
    <location>
        <begin position="18"/>
        <end position="53"/>
    </location>
</feature>
<organism evidence="3 4">
    <name type="scientific">Hibiscus syriacus</name>
    <name type="common">Rose of Sharon</name>
    <dbReference type="NCBI Taxonomy" id="106335"/>
    <lineage>
        <taxon>Eukaryota</taxon>
        <taxon>Viridiplantae</taxon>
        <taxon>Streptophyta</taxon>
        <taxon>Embryophyta</taxon>
        <taxon>Tracheophyta</taxon>
        <taxon>Spermatophyta</taxon>
        <taxon>Magnoliopsida</taxon>
        <taxon>eudicotyledons</taxon>
        <taxon>Gunneridae</taxon>
        <taxon>Pentapetalae</taxon>
        <taxon>rosids</taxon>
        <taxon>malvids</taxon>
        <taxon>Malvales</taxon>
        <taxon>Malvaceae</taxon>
        <taxon>Malvoideae</taxon>
        <taxon>Hibiscus</taxon>
    </lineage>
</organism>
<dbReference type="InterPro" id="IPR011992">
    <property type="entry name" value="EF-hand-dom_pair"/>
</dbReference>
<keyword evidence="4" id="KW-1185">Reference proteome</keyword>
<dbReference type="InterPro" id="IPR002048">
    <property type="entry name" value="EF_hand_dom"/>
</dbReference>
<protein>
    <recommendedName>
        <fullName evidence="2">EF-hand domain-containing protein</fullName>
    </recommendedName>
</protein>
<name>A0A6A3BBK9_HIBSY</name>
<dbReference type="Proteomes" id="UP000436088">
    <property type="component" value="Unassembled WGS sequence"/>
</dbReference>
<reference evidence="3" key="1">
    <citation type="submission" date="2019-09" db="EMBL/GenBank/DDBJ databases">
        <title>Draft genome information of white flower Hibiscus syriacus.</title>
        <authorList>
            <person name="Kim Y.-M."/>
        </authorList>
    </citation>
    <scope>NUCLEOTIDE SEQUENCE [LARGE SCALE GENOMIC DNA]</scope>
    <source>
        <strain evidence="3">YM2019G1</strain>
    </source>
</reference>
<accession>A0A6A3BBK9</accession>
<sequence length="100" mass="11370">MAIKTNHKSISMDGKRVMTMDEFKQWLKKFDADKDGRISKEKHRSAIYETGGRFGRWKSWRGIRSADTDGSGFIDENEITNLVSFADKYLGGSESFIPSA</sequence>
<dbReference type="InterPro" id="IPR018247">
    <property type="entry name" value="EF_Hand_1_Ca_BS"/>
</dbReference>
<keyword evidence="1" id="KW-0106">Calcium</keyword>
<dbReference type="GO" id="GO:0005509">
    <property type="term" value="F:calcium ion binding"/>
    <property type="evidence" value="ECO:0007669"/>
    <property type="project" value="InterPro"/>
</dbReference>
<dbReference type="Pfam" id="PF13202">
    <property type="entry name" value="EF-hand_5"/>
    <property type="match status" value="2"/>
</dbReference>
<dbReference type="Gene3D" id="1.10.238.10">
    <property type="entry name" value="EF-hand"/>
    <property type="match status" value="1"/>
</dbReference>
<feature type="domain" description="EF-hand" evidence="2">
    <location>
        <begin position="63"/>
        <end position="89"/>
    </location>
</feature>
<comment type="caution">
    <text evidence="3">The sequence shown here is derived from an EMBL/GenBank/DDBJ whole genome shotgun (WGS) entry which is preliminary data.</text>
</comment>